<protein>
    <submittedName>
        <fullName evidence="4">PA domain-containing protein</fullName>
    </submittedName>
</protein>
<dbReference type="SUPFAM" id="SSF52025">
    <property type="entry name" value="PA domain"/>
    <property type="match status" value="1"/>
</dbReference>
<feature type="chain" id="PRO_5038923616" evidence="1">
    <location>
        <begin position="35"/>
        <end position="544"/>
    </location>
</feature>
<evidence type="ECO:0000256" key="1">
    <source>
        <dbReference type="SAM" id="SignalP"/>
    </source>
</evidence>
<dbReference type="InterPro" id="IPR045175">
    <property type="entry name" value="M28_fam"/>
</dbReference>
<dbReference type="Gene3D" id="3.40.630.10">
    <property type="entry name" value="Zn peptidases"/>
    <property type="match status" value="1"/>
</dbReference>
<proteinExistence type="predicted"/>
<dbReference type="AlphaFoldDB" id="A0A1T4YCN5"/>
<evidence type="ECO:0000313" key="5">
    <source>
        <dbReference type="Proteomes" id="UP000189735"/>
    </source>
</evidence>
<reference evidence="5" key="1">
    <citation type="submission" date="2017-02" db="EMBL/GenBank/DDBJ databases">
        <authorList>
            <person name="Varghese N."/>
            <person name="Submissions S."/>
        </authorList>
    </citation>
    <scope>NUCLEOTIDE SEQUENCE [LARGE SCALE GENOMIC DNA]</scope>
    <source>
        <strain evidence="5">VKM Ac-2052</strain>
    </source>
</reference>
<dbReference type="GO" id="GO:0008235">
    <property type="term" value="F:metalloexopeptidase activity"/>
    <property type="evidence" value="ECO:0007669"/>
    <property type="project" value="InterPro"/>
</dbReference>
<dbReference type="InterPro" id="IPR007484">
    <property type="entry name" value="Peptidase_M28"/>
</dbReference>
<dbReference type="Pfam" id="PF02225">
    <property type="entry name" value="PA"/>
    <property type="match status" value="1"/>
</dbReference>
<dbReference type="Proteomes" id="UP000189735">
    <property type="component" value="Unassembled WGS sequence"/>
</dbReference>
<dbReference type="PANTHER" id="PTHR12147">
    <property type="entry name" value="METALLOPEPTIDASE M28 FAMILY MEMBER"/>
    <property type="match status" value="1"/>
</dbReference>
<evidence type="ECO:0000259" key="2">
    <source>
        <dbReference type="Pfam" id="PF02225"/>
    </source>
</evidence>
<dbReference type="SUPFAM" id="SSF53187">
    <property type="entry name" value="Zn-dependent exopeptidases"/>
    <property type="match status" value="1"/>
</dbReference>
<dbReference type="InterPro" id="IPR003137">
    <property type="entry name" value="PA_domain"/>
</dbReference>
<name>A0A1T4YCN5_9MICO</name>
<gene>
    <name evidence="4" type="ORF">SAMN06295879_2659</name>
</gene>
<dbReference type="EMBL" id="FUYG01000007">
    <property type="protein sequence ID" value="SKA99061.1"/>
    <property type="molecule type" value="Genomic_DNA"/>
</dbReference>
<accession>A0A1T4YCN5</accession>
<dbReference type="PANTHER" id="PTHR12147:SF26">
    <property type="entry name" value="PEPTIDASE M28 DOMAIN-CONTAINING PROTEIN"/>
    <property type="match status" value="1"/>
</dbReference>
<sequence length="544" mass="55653">MQKKQRRSRSAFAAIGATALAGAMVWGGATSASAVDQDAFADTVTVDAIMERLADLQAIADAPGNGGNRSAGSPGYEASGQYVEAVLAEAGYTTSRQVFDVTTQTIESQSVTVGGEILTPEQAIPMAYTPGTTPITFDAIVPAVSTGCTADDWAGVDATDRIAVVSRGVCSFAEKSVAAAGAGARALLVYNSEPGPLNGTFGEVVDGTVPSFGIEADRGAALVTAIGAGAVSISVALEQTTATVSTFNVIAETATGRADNVVMLGSHLDSVPEGPGINDNGSGSATLLEVAVQLAKQGELNNKVRFAWWGAEELGLVGSTHYVDDLVENDPAALDRIATYLNFDMVGSPNYIIGTYDADESSVPANVEIPAGSIETEDVFENYFTSIGQPFVGTSFDGRSDYQAFIDNGIPASGLFTGADDVKTEEEAALFGGIVGETLDQNYHQAGDNLENINEEALGIMSKAIAFATASLANDTVLINGVAAPTPVEETPVAPAAAPQPALAATGSADAGPLLAVSSLTLLVGATMIGLRARRRYSSTAPKS</sequence>
<keyword evidence="1" id="KW-0732">Signal</keyword>
<organism evidence="4 5">
    <name type="scientific">Agreia bicolorata</name>
    <dbReference type="NCBI Taxonomy" id="110935"/>
    <lineage>
        <taxon>Bacteria</taxon>
        <taxon>Bacillati</taxon>
        <taxon>Actinomycetota</taxon>
        <taxon>Actinomycetes</taxon>
        <taxon>Micrococcales</taxon>
        <taxon>Microbacteriaceae</taxon>
        <taxon>Agreia</taxon>
    </lineage>
</organism>
<dbReference type="RefSeq" id="WP_078714830.1">
    <property type="nucleotide sequence ID" value="NZ_FUYG01000007.1"/>
</dbReference>
<dbReference type="Gene3D" id="3.50.30.30">
    <property type="match status" value="1"/>
</dbReference>
<dbReference type="InterPro" id="IPR046450">
    <property type="entry name" value="PA_dom_sf"/>
</dbReference>
<dbReference type="GO" id="GO:0006508">
    <property type="term" value="P:proteolysis"/>
    <property type="evidence" value="ECO:0007669"/>
    <property type="project" value="InterPro"/>
</dbReference>
<feature type="domain" description="Peptidase M28" evidence="3">
    <location>
        <begin position="248"/>
        <end position="466"/>
    </location>
</feature>
<evidence type="ECO:0000313" key="4">
    <source>
        <dbReference type="EMBL" id="SKA99061.1"/>
    </source>
</evidence>
<evidence type="ECO:0000259" key="3">
    <source>
        <dbReference type="Pfam" id="PF04389"/>
    </source>
</evidence>
<dbReference type="Pfam" id="PF04389">
    <property type="entry name" value="Peptidase_M28"/>
    <property type="match status" value="1"/>
</dbReference>
<feature type="domain" description="PA" evidence="2">
    <location>
        <begin position="142"/>
        <end position="222"/>
    </location>
</feature>
<feature type="signal peptide" evidence="1">
    <location>
        <begin position="1"/>
        <end position="34"/>
    </location>
</feature>